<evidence type="ECO:0000259" key="6">
    <source>
        <dbReference type="PROSITE" id="PS51721"/>
    </source>
</evidence>
<dbReference type="InterPro" id="IPR050896">
    <property type="entry name" value="Mito_lipid_metab_GTPase"/>
</dbReference>
<dbReference type="EMBL" id="LMYN01000185">
    <property type="protein sequence ID" value="KRZ98992.1"/>
    <property type="molecule type" value="Genomic_DNA"/>
</dbReference>
<evidence type="ECO:0000256" key="1">
    <source>
        <dbReference type="ARBA" id="ARBA00003269"/>
    </source>
</evidence>
<name>A0A0V1PRX6_9ASCO</name>
<dbReference type="PROSITE" id="PS51721">
    <property type="entry name" value="G_CP"/>
    <property type="match status" value="1"/>
</dbReference>
<dbReference type="PANTHER" id="PTHR46434:SF1">
    <property type="entry name" value="GENETIC INTERACTOR OF PROHIBITINS 3, MITOCHONDRIAL"/>
    <property type="match status" value="1"/>
</dbReference>
<gene>
    <name evidence="7" type="ORF">AC631_05254</name>
</gene>
<dbReference type="OrthoDB" id="1696305at2759"/>
<feature type="domain" description="CP-type G" evidence="6">
    <location>
        <begin position="112"/>
        <end position="319"/>
    </location>
</feature>
<dbReference type="SUPFAM" id="SSF52540">
    <property type="entry name" value="P-loop containing nucleoside triphosphate hydrolases"/>
    <property type="match status" value="1"/>
</dbReference>
<comment type="subcellular location">
    <subcellularLocation>
        <location evidence="2">Mitochondrion</location>
    </subcellularLocation>
</comment>
<protein>
    <recommendedName>
        <fullName evidence="3">Genetic interactor of prohibitins 3, mitochondrial</fullName>
    </recommendedName>
    <alternativeName>
        <fullName evidence="5">Found in mitochondrial proteome protein 38</fullName>
    </alternativeName>
</protein>
<dbReference type="InterPro" id="IPR030378">
    <property type="entry name" value="G_CP_dom"/>
</dbReference>
<dbReference type="AlphaFoldDB" id="A0A0V1PRX6"/>
<dbReference type="GO" id="GO:0005525">
    <property type="term" value="F:GTP binding"/>
    <property type="evidence" value="ECO:0007669"/>
    <property type="project" value="InterPro"/>
</dbReference>
<comment type="function">
    <text evidence="1">May be involved in the mitochondrial lipid metabolism.</text>
</comment>
<dbReference type="Proteomes" id="UP000054251">
    <property type="component" value="Unassembled WGS sequence"/>
</dbReference>
<comment type="caution">
    <text evidence="7">The sequence shown here is derived from an EMBL/GenBank/DDBJ whole genome shotgun (WGS) entry which is preliminary data.</text>
</comment>
<dbReference type="RefSeq" id="XP_015465095.1">
    <property type="nucleotide sequence ID" value="XM_015614083.1"/>
</dbReference>
<organism evidence="7 8">
    <name type="scientific">Debaryomyces fabryi</name>
    <dbReference type="NCBI Taxonomy" id="58627"/>
    <lineage>
        <taxon>Eukaryota</taxon>
        <taxon>Fungi</taxon>
        <taxon>Dikarya</taxon>
        <taxon>Ascomycota</taxon>
        <taxon>Saccharomycotina</taxon>
        <taxon>Pichiomycetes</taxon>
        <taxon>Debaryomycetaceae</taxon>
        <taxon>Debaryomyces</taxon>
    </lineage>
</organism>
<keyword evidence="4" id="KW-0809">Transit peptide</keyword>
<dbReference type="InterPro" id="IPR027417">
    <property type="entry name" value="P-loop_NTPase"/>
</dbReference>
<evidence type="ECO:0000256" key="2">
    <source>
        <dbReference type="ARBA" id="ARBA00004173"/>
    </source>
</evidence>
<sequence length="563" mass="63663">MQVSLIYNLFATCNSCGIKLQNENPRKPGFYKPPSVGPKLVKPEDEAFNRLMDGLLADDRKLLLNSSDATRQQSTHATTAIATNQKKEGAIQCIRCRDAMYKSNFSWDELPVESIDKIMSTIPPDGNIVYVVNAVDFPFSLNRLIFKYRNPSQVTFLITKCDLLFPSAQLSNKYGATFFKDYLSRTHGADPANIHVTSGLIDWNMKDIIKALPNNSYMVGGVNSGKSTVIKSLLYTIENMKPNYLNSKEQTKLEKQQDRMINSKAINRHQLIKSKRKNEQNFKMANGPGTSYMPGFTRGHIVYDINGKTIVDVPGFSSNQTHGIYEYLTPSIIKILSKGVKVHKRGMYDSHYESVRNGQLVTMGGLFYLCTPQNAVYQIKNCINHKLHVFKSMDKAISILQNIENNKALEKVFVVDKKSLDRLQKFIIPPFYGSIDLVIKNLGHINITPTGKKIDNEPLVIYLPEGVEAIIRQPLTRYISKSLAGRDKNGNPLRKELWRSKSVTHLHRFNGTTPFASSLIPSTGSDNLQCISDYLSKLNGTQMTYDNNIHLDDSNKYKFWVHV</sequence>
<evidence type="ECO:0000313" key="7">
    <source>
        <dbReference type="EMBL" id="KRZ98992.1"/>
    </source>
</evidence>
<evidence type="ECO:0000256" key="3">
    <source>
        <dbReference type="ARBA" id="ARBA00018901"/>
    </source>
</evidence>
<dbReference type="Gene3D" id="3.40.50.300">
    <property type="entry name" value="P-loop containing nucleotide triphosphate hydrolases"/>
    <property type="match status" value="1"/>
</dbReference>
<evidence type="ECO:0000256" key="5">
    <source>
        <dbReference type="ARBA" id="ARBA00031834"/>
    </source>
</evidence>
<evidence type="ECO:0000256" key="4">
    <source>
        <dbReference type="ARBA" id="ARBA00022946"/>
    </source>
</evidence>
<dbReference type="PANTHER" id="PTHR46434">
    <property type="entry name" value="GENETIC INTERACTOR OF PROHIBITINS 3, MITOCHONDRIAL"/>
    <property type="match status" value="1"/>
</dbReference>
<reference evidence="7 8" key="1">
    <citation type="submission" date="2015-11" db="EMBL/GenBank/DDBJ databases">
        <title>The genome of Debaryomyces fabryi.</title>
        <authorList>
            <person name="Tafer H."/>
            <person name="Lopandic K."/>
        </authorList>
    </citation>
    <scope>NUCLEOTIDE SEQUENCE [LARGE SCALE GENOMIC DNA]</scope>
    <source>
        <strain evidence="7 8">CBS 789</strain>
    </source>
</reference>
<proteinExistence type="predicted"/>
<dbReference type="GeneID" id="26842263"/>
<evidence type="ECO:0000313" key="8">
    <source>
        <dbReference type="Proteomes" id="UP000054251"/>
    </source>
</evidence>
<accession>A0A0V1PRX6</accession>
<dbReference type="GO" id="GO:0005739">
    <property type="term" value="C:mitochondrion"/>
    <property type="evidence" value="ECO:0007669"/>
    <property type="project" value="UniProtKB-SubCell"/>
</dbReference>
<keyword evidence="8" id="KW-1185">Reference proteome</keyword>